<gene>
    <name evidence="1" type="ORF">ABNN70_06155</name>
</gene>
<dbReference type="EMBL" id="CP159510">
    <property type="protein sequence ID" value="XCJ18038.1"/>
    <property type="molecule type" value="Genomic_DNA"/>
</dbReference>
<proteinExistence type="predicted"/>
<name>A0AAU8IIR2_9BACL</name>
<protein>
    <recommendedName>
        <fullName evidence="2">IDEAL domain-containing protein</fullName>
    </recommendedName>
</protein>
<organism evidence="1">
    <name type="scientific">Sporolactobacillus sp. Y61</name>
    <dbReference type="NCBI Taxonomy" id="3160863"/>
    <lineage>
        <taxon>Bacteria</taxon>
        <taxon>Bacillati</taxon>
        <taxon>Bacillota</taxon>
        <taxon>Bacilli</taxon>
        <taxon>Bacillales</taxon>
        <taxon>Sporolactobacillaceae</taxon>
        <taxon>Sporolactobacillus</taxon>
    </lineage>
</organism>
<evidence type="ECO:0008006" key="2">
    <source>
        <dbReference type="Google" id="ProtNLM"/>
    </source>
</evidence>
<dbReference type="RefSeq" id="WP_353949120.1">
    <property type="nucleotide sequence ID" value="NZ_CP159510.1"/>
</dbReference>
<reference evidence="1" key="1">
    <citation type="submission" date="2024-06" db="EMBL/GenBank/DDBJ databases">
        <authorList>
            <person name="Fan A."/>
            <person name="Zhang F.Y."/>
            <person name="Zhang L."/>
        </authorList>
    </citation>
    <scope>NUCLEOTIDE SEQUENCE</scope>
    <source>
        <strain evidence="1">Y61</strain>
    </source>
</reference>
<accession>A0AAU8IIR2</accession>
<evidence type="ECO:0000313" key="1">
    <source>
        <dbReference type="EMBL" id="XCJ18038.1"/>
    </source>
</evidence>
<sequence>MNRDKKVVIDPDQFALAVLAGNSKKESEENKGYLKKQLVLYLEALLLAQDFNDLEETQFDMSKSKKRNEILNKIIEHRYS</sequence>
<dbReference type="AlphaFoldDB" id="A0AAU8IIR2"/>